<feature type="compositionally biased region" description="Basic residues" evidence="2">
    <location>
        <begin position="314"/>
        <end position="327"/>
    </location>
</feature>
<proteinExistence type="predicted"/>
<evidence type="ECO:0000256" key="1">
    <source>
        <dbReference type="PROSITE-ProRule" id="PRU00042"/>
    </source>
</evidence>
<protein>
    <recommendedName>
        <fullName evidence="3">C2H2-type domain-containing protein</fullName>
    </recommendedName>
</protein>
<sequence>MWIQDRSLKGWGRDRDKTRTGEDRISREKKLSVERLGALRQNLSNIIKAWGFPPSFTHEERIMLVEFTRLRRTLKLAVERSGIANSIRSEITPRVEDSIQSEFERRYLDSQEHNDYSKSANDLEVSEKINYEEILKKYTKLYDQEEEDDGFNDSSMDIDEISSSVSDTRPLYQNEASESEPSTPIFYSGDSSSFLPLSLYVVGEDNIQLDYSDKWMSYRFTSTPIVPEPEIMPTSELELKLPQSPNSIPTTIFSLPSPIVPAPNLTLGPISSSTPVEHPYSVTSNTTNSSPSKFSSREHCDLMHTTLLRSHSQPQKRLRSRSRHPPRPKPVPVPVPVSSNDADVTDPIQDKLEPMPALPCVGGGPIRRIRRLDKTNRIALKEGTHYKKTDLNLFICLYCKGDKIAICSRLNDFRRHFEGKHGKVLPYPCRNCNQRFRRSEKLLKHLKSKPECALFDRTV</sequence>
<feature type="region of interest" description="Disordered" evidence="2">
    <location>
        <begin position="1"/>
        <end position="25"/>
    </location>
</feature>
<name>A0A286UR88_9AGAM</name>
<evidence type="ECO:0000259" key="3">
    <source>
        <dbReference type="PROSITE" id="PS50157"/>
    </source>
</evidence>
<keyword evidence="1" id="KW-0863">Zinc-finger</keyword>
<dbReference type="InterPro" id="IPR013087">
    <property type="entry name" value="Znf_C2H2_type"/>
</dbReference>
<evidence type="ECO:0000256" key="2">
    <source>
        <dbReference type="SAM" id="MobiDB-lite"/>
    </source>
</evidence>
<organism evidence="4 5">
    <name type="scientific">Pyrrhoderma noxium</name>
    <dbReference type="NCBI Taxonomy" id="2282107"/>
    <lineage>
        <taxon>Eukaryota</taxon>
        <taxon>Fungi</taxon>
        <taxon>Dikarya</taxon>
        <taxon>Basidiomycota</taxon>
        <taxon>Agaricomycotina</taxon>
        <taxon>Agaricomycetes</taxon>
        <taxon>Hymenochaetales</taxon>
        <taxon>Hymenochaetaceae</taxon>
        <taxon>Pyrrhoderma</taxon>
    </lineage>
</organism>
<comment type="caution">
    <text evidence="4">The sequence shown here is derived from an EMBL/GenBank/DDBJ whole genome shotgun (WGS) entry which is preliminary data.</text>
</comment>
<dbReference type="GO" id="GO:0008270">
    <property type="term" value="F:zinc ion binding"/>
    <property type="evidence" value="ECO:0007669"/>
    <property type="project" value="UniProtKB-KW"/>
</dbReference>
<dbReference type="InParanoid" id="A0A286UR88"/>
<evidence type="ECO:0000313" key="4">
    <source>
        <dbReference type="EMBL" id="PAV21985.1"/>
    </source>
</evidence>
<dbReference type="AlphaFoldDB" id="A0A286UR88"/>
<dbReference type="Proteomes" id="UP000217199">
    <property type="component" value="Unassembled WGS sequence"/>
</dbReference>
<keyword evidence="1" id="KW-0479">Metal-binding</keyword>
<evidence type="ECO:0000313" key="5">
    <source>
        <dbReference type="Proteomes" id="UP000217199"/>
    </source>
</evidence>
<feature type="region of interest" description="Disordered" evidence="2">
    <location>
        <begin position="163"/>
        <end position="185"/>
    </location>
</feature>
<dbReference type="PROSITE" id="PS50157">
    <property type="entry name" value="ZINC_FINGER_C2H2_2"/>
    <property type="match status" value="1"/>
</dbReference>
<accession>A0A286UR88</accession>
<reference evidence="4 5" key="1">
    <citation type="journal article" date="2017" name="Mol. Ecol.">
        <title>Comparative and population genomic landscape of Phellinus noxius: A hypervariable fungus causing root rot in trees.</title>
        <authorList>
            <person name="Chung C.L."/>
            <person name="Lee T.J."/>
            <person name="Akiba M."/>
            <person name="Lee H.H."/>
            <person name="Kuo T.H."/>
            <person name="Liu D."/>
            <person name="Ke H.M."/>
            <person name="Yokoi T."/>
            <person name="Roa M.B."/>
            <person name="Lu M.J."/>
            <person name="Chang Y.Y."/>
            <person name="Ann P.J."/>
            <person name="Tsai J.N."/>
            <person name="Chen C.Y."/>
            <person name="Tzean S.S."/>
            <person name="Ota Y."/>
            <person name="Hattori T."/>
            <person name="Sahashi N."/>
            <person name="Liou R.F."/>
            <person name="Kikuchi T."/>
            <person name="Tsai I.J."/>
        </authorList>
    </citation>
    <scope>NUCLEOTIDE SEQUENCE [LARGE SCALE GENOMIC DNA]</scope>
    <source>
        <strain evidence="4 5">FFPRI411160</strain>
    </source>
</reference>
<gene>
    <name evidence="4" type="ORF">PNOK_0194200</name>
</gene>
<feature type="region of interest" description="Disordered" evidence="2">
    <location>
        <begin position="276"/>
        <end position="341"/>
    </location>
</feature>
<dbReference type="Gene3D" id="3.30.160.60">
    <property type="entry name" value="Classic Zinc Finger"/>
    <property type="match status" value="1"/>
</dbReference>
<feature type="domain" description="C2H2-type" evidence="3">
    <location>
        <begin position="427"/>
        <end position="447"/>
    </location>
</feature>
<feature type="compositionally biased region" description="Low complexity" evidence="2">
    <location>
        <begin position="281"/>
        <end position="294"/>
    </location>
</feature>
<keyword evidence="5" id="KW-1185">Reference proteome</keyword>
<keyword evidence="1" id="KW-0862">Zinc</keyword>
<dbReference type="EMBL" id="NBII01000002">
    <property type="protein sequence ID" value="PAV21985.1"/>
    <property type="molecule type" value="Genomic_DNA"/>
</dbReference>